<dbReference type="AlphaFoldDB" id="A0AAU7NMK9"/>
<organism evidence="1">
    <name type="scientific">Pediococcus pentosaceus CGMCC 7049</name>
    <dbReference type="NCBI Taxonomy" id="1460385"/>
    <lineage>
        <taxon>Bacteria</taxon>
        <taxon>Bacillati</taxon>
        <taxon>Bacillota</taxon>
        <taxon>Bacilli</taxon>
        <taxon>Lactobacillales</taxon>
        <taxon>Lactobacillaceae</taxon>
        <taxon>Pediococcus</taxon>
    </lineage>
</organism>
<reference evidence="1" key="2">
    <citation type="submission" date="2024-05" db="EMBL/GenBank/DDBJ databases">
        <authorList>
            <person name="Chen H."/>
        </authorList>
    </citation>
    <scope>NUCLEOTIDE SEQUENCE</scope>
    <source>
        <strain evidence="1">CGMCC 7049</strain>
    </source>
</reference>
<gene>
    <name evidence="1" type="ORF">BB06_02480</name>
</gene>
<sequence>MSKSNSSTINSILPNLCYTPLVYERINKKPANNLTQAEIEKLIYESVKYADSIEKHGKNYYVNNLSSHISITINSNNFRVITVNKL</sequence>
<dbReference type="RefSeq" id="WP_029257767.1">
    <property type="nucleotide sequence ID" value="NZ_CP157400.1"/>
</dbReference>
<reference evidence="1" key="1">
    <citation type="submission" date="2014-02" db="EMBL/GenBank/DDBJ databases">
        <authorList>
            <person name="Zhao D."/>
            <person name="Dong X."/>
            <person name="Li Y."/>
            <person name="Lv L."/>
            <person name="Zhao D."/>
            <person name="Gao Y."/>
            <person name="Wang Y."/>
            <person name="Li Y."/>
        </authorList>
    </citation>
    <scope>NUCLEOTIDE SEQUENCE</scope>
    <source>
        <strain evidence="1">CGMCC 7049</strain>
    </source>
</reference>
<evidence type="ECO:0000313" key="1">
    <source>
        <dbReference type="EMBL" id="XBS08845.1"/>
    </source>
</evidence>
<dbReference type="InterPro" id="IPR024229">
    <property type="entry name" value="DUF3781"/>
</dbReference>
<accession>A0AAU7NMK9</accession>
<dbReference type="Pfam" id="PF12636">
    <property type="entry name" value="DUF3781"/>
    <property type="match status" value="1"/>
</dbReference>
<proteinExistence type="predicted"/>
<name>A0AAU7NMK9_PEDPE</name>
<protein>
    <submittedName>
        <fullName evidence="1">DUF3781 domain-containing protein</fullName>
    </submittedName>
</protein>
<dbReference type="EMBL" id="CP157400">
    <property type="protein sequence ID" value="XBS08845.1"/>
    <property type="molecule type" value="Genomic_DNA"/>
</dbReference>